<proteinExistence type="predicted"/>
<feature type="domain" description="Nas2 N-terminal" evidence="4">
    <location>
        <begin position="37"/>
        <end position="110"/>
    </location>
</feature>
<dbReference type="Pfam" id="PF18265">
    <property type="entry name" value="Nas2_N"/>
    <property type="match status" value="1"/>
</dbReference>
<gene>
    <name evidence="5" type="ORF">SAMEA4029009_CIC11G00000003788</name>
</gene>
<evidence type="ECO:0000313" key="5">
    <source>
        <dbReference type="EMBL" id="SGZ56233.1"/>
    </source>
</evidence>
<dbReference type="EMBL" id="LT635767">
    <property type="protein sequence ID" value="SGZ56233.1"/>
    <property type="molecule type" value="Genomic_DNA"/>
</dbReference>
<evidence type="ECO:0000256" key="1">
    <source>
        <dbReference type="ARBA" id="ARBA00023186"/>
    </source>
</evidence>
<reference evidence="5 6" key="1">
    <citation type="submission" date="2016-10" db="EMBL/GenBank/DDBJ databases">
        <authorList>
            <person name="de Groot N.N."/>
        </authorList>
    </citation>
    <scope>NUCLEOTIDE SEQUENCE [LARGE SCALE GENOMIC DNA]</scope>
    <source>
        <strain evidence="5 6">PYCC 4715</strain>
    </source>
</reference>
<dbReference type="InterPro" id="IPR040815">
    <property type="entry name" value="Nas2_N"/>
</dbReference>
<dbReference type="GO" id="GO:0005634">
    <property type="term" value="C:nucleus"/>
    <property type="evidence" value="ECO:0007669"/>
    <property type="project" value="TreeGrafter"/>
</dbReference>
<dbReference type="PANTHER" id="PTHR12651">
    <property type="entry name" value="26S PROTEASOME NON-ATPASE REGULATORY SUBUNIT 9"/>
    <property type="match status" value="1"/>
</dbReference>
<feature type="domain" description="PDZ" evidence="3">
    <location>
        <begin position="138"/>
        <end position="206"/>
    </location>
</feature>
<dbReference type="Proteomes" id="UP000182259">
    <property type="component" value="Chromosome IV"/>
</dbReference>
<dbReference type="InterPro" id="IPR035269">
    <property type="entry name" value="PSMD9"/>
</dbReference>
<organism evidence="5 6">
    <name type="scientific">Sungouiella intermedia</name>
    <dbReference type="NCBI Taxonomy" id="45354"/>
    <lineage>
        <taxon>Eukaryota</taxon>
        <taxon>Fungi</taxon>
        <taxon>Dikarya</taxon>
        <taxon>Ascomycota</taxon>
        <taxon>Saccharomycotina</taxon>
        <taxon>Pichiomycetes</taxon>
        <taxon>Metschnikowiaceae</taxon>
        <taxon>Sungouiella</taxon>
    </lineage>
</organism>
<accession>A0A1L0BY01</accession>
<evidence type="ECO:0000256" key="2">
    <source>
        <dbReference type="ARBA" id="ARBA00068021"/>
    </source>
</evidence>
<keyword evidence="1" id="KW-0143">Chaperone</keyword>
<dbReference type="Gene3D" id="6.10.140.1710">
    <property type="match status" value="1"/>
</dbReference>
<dbReference type="Gene3D" id="2.30.42.10">
    <property type="match status" value="1"/>
</dbReference>
<dbReference type="InterPro" id="IPR036034">
    <property type="entry name" value="PDZ_sf"/>
</dbReference>
<dbReference type="FunFam" id="2.30.42.10:FF:000107">
    <property type="entry name" value="26S proteasome non-ATPase regulatory subunit 9"/>
    <property type="match status" value="1"/>
</dbReference>
<dbReference type="AlphaFoldDB" id="A0A1L0BY01"/>
<dbReference type="Pfam" id="PF13180">
    <property type="entry name" value="PDZ_2"/>
    <property type="match status" value="1"/>
</dbReference>
<dbReference type="GO" id="GO:0005737">
    <property type="term" value="C:cytoplasm"/>
    <property type="evidence" value="ECO:0007669"/>
    <property type="project" value="TreeGrafter"/>
</dbReference>
<evidence type="ECO:0000259" key="4">
    <source>
        <dbReference type="Pfam" id="PF18265"/>
    </source>
</evidence>
<evidence type="ECO:0000313" key="6">
    <source>
        <dbReference type="Proteomes" id="UP000182259"/>
    </source>
</evidence>
<sequence>MTIDDNDIGGSFTGAMKDINLEDTEYSRTTLQNMPYNQLALAKSDIERTLESLFDLLTYKYKFDMHLPLVINGFPRSDVDVVTIRLIRIKIIRLRNDHAFVLQLLEAHLVERLQGSNPTDEAVTTTIEVVPSQNYFPFAVVREVAPNGPADKSGLRTGDTVTLFDSDIHAGNHNKLSALAGRVREKVGRDIPVELIREGQKVQVTLVPTDNWGGRGVLGCLLVPL</sequence>
<protein>
    <recommendedName>
        <fullName evidence="2">Probable 26S proteasome regulatory subunit p27</fullName>
    </recommendedName>
</protein>
<dbReference type="SUPFAM" id="SSF50156">
    <property type="entry name" value="PDZ domain-like"/>
    <property type="match status" value="1"/>
</dbReference>
<name>A0A1L0BY01_9ASCO</name>
<dbReference type="GO" id="GO:0070682">
    <property type="term" value="P:proteasome regulatory particle assembly"/>
    <property type="evidence" value="ECO:0007669"/>
    <property type="project" value="InterPro"/>
</dbReference>
<evidence type="ECO:0000259" key="3">
    <source>
        <dbReference type="Pfam" id="PF13180"/>
    </source>
</evidence>
<dbReference type="PANTHER" id="PTHR12651:SF1">
    <property type="entry name" value="26S PROTEASOME NON-ATPASE REGULATORY SUBUNIT 9"/>
    <property type="match status" value="1"/>
</dbReference>
<dbReference type="InterPro" id="IPR001478">
    <property type="entry name" value="PDZ"/>
</dbReference>